<evidence type="ECO:0000256" key="1">
    <source>
        <dbReference type="SAM" id="Phobius"/>
    </source>
</evidence>
<evidence type="ECO:0000313" key="2">
    <source>
        <dbReference type="EMBL" id="SUB94768.1"/>
    </source>
</evidence>
<name>A0A379EEF7_9FIRM</name>
<dbReference type="RefSeq" id="WP_281269848.1">
    <property type="nucleotide sequence ID" value="NZ_UGTH01000002.1"/>
</dbReference>
<protein>
    <submittedName>
        <fullName evidence="2">Uncharacterized protein</fullName>
    </submittedName>
</protein>
<sequence>MTEKVSKKRDLSLLLLIGGIVLGAIIGLVFGEKATVLKPLGDIF</sequence>
<dbReference type="AlphaFoldDB" id="A0A379EEF7"/>
<reference evidence="2 3" key="1">
    <citation type="submission" date="2018-06" db="EMBL/GenBank/DDBJ databases">
        <authorList>
            <consortium name="Pathogen Informatics"/>
            <person name="Doyle S."/>
        </authorList>
    </citation>
    <scope>NUCLEOTIDE SEQUENCE [LARGE SCALE GENOMIC DNA]</scope>
    <source>
        <strain evidence="2 3">NCTC11088</strain>
    </source>
</reference>
<dbReference type="EMBL" id="UGTH01000002">
    <property type="protein sequence ID" value="SUB94768.1"/>
    <property type="molecule type" value="Genomic_DNA"/>
</dbReference>
<organism evidence="2 3">
    <name type="scientific">Peptoniphilus indolicus</name>
    <dbReference type="NCBI Taxonomy" id="33030"/>
    <lineage>
        <taxon>Bacteria</taxon>
        <taxon>Bacillati</taxon>
        <taxon>Bacillota</taxon>
        <taxon>Tissierellia</taxon>
        <taxon>Tissierellales</taxon>
        <taxon>Peptoniphilaceae</taxon>
        <taxon>Peptoniphilus</taxon>
    </lineage>
</organism>
<keyword evidence="1" id="KW-1133">Transmembrane helix</keyword>
<evidence type="ECO:0000313" key="3">
    <source>
        <dbReference type="Proteomes" id="UP000254777"/>
    </source>
</evidence>
<proteinExistence type="predicted"/>
<dbReference type="Proteomes" id="UP000254777">
    <property type="component" value="Unassembled WGS sequence"/>
</dbReference>
<keyword evidence="1" id="KW-0472">Membrane</keyword>
<accession>A0A379EEF7</accession>
<keyword evidence="1" id="KW-0812">Transmembrane</keyword>
<gene>
    <name evidence="2" type="ORF">NCTC11088_02206</name>
</gene>
<feature type="transmembrane region" description="Helical" evidence="1">
    <location>
        <begin position="12"/>
        <end position="30"/>
    </location>
</feature>